<gene>
    <name evidence="13" type="ORF">AFUS01_LOCUS45199</name>
</gene>
<dbReference type="OrthoDB" id="44467at2759"/>
<evidence type="ECO:0000256" key="1">
    <source>
        <dbReference type="ARBA" id="ARBA00004225"/>
    </source>
</evidence>
<dbReference type="GO" id="GO:0071913">
    <property type="term" value="F:citrate secondary active transmembrane transporter activity"/>
    <property type="evidence" value="ECO:0007669"/>
    <property type="project" value="TreeGrafter"/>
</dbReference>
<dbReference type="PANTHER" id="PTHR45788:SF4">
    <property type="entry name" value="TRICARBOXYLATE TRANSPORT PROTEIN, MITOCHONDRIAL"/>
    <property type="match status" value="1"/>
</dbReference>
<evidence type="ECO:0000256" key="2">
    <source>
        <dbReference type="ARBA" id="ARBA00006375"/>
    </source>
</evidence>
<organism evidence="13 14">
    <name type="scientific">Allacma fusca</name>
    <dbReference type="NCBI Taxonomy" id="39272"/>
    <lineage>
        <taxon>Eukaryota</taxon>
        <taxon>Metazoa</taxon>
        <taxon>Ecdysozoa</taxon>
        <taxon>Arthropoda</taxon>
        <taxon>Hexapoda</taxon>
        <taxon>Collembola</taxon>
        <taxon>Symphypleona</taxon>
        <taxon>Sminthuridae</taxon>
        <taxon>Allacma</taxon>
    </lineage>
</organism>
<evidence type="ECO:0000256" key="9">
    <source>
        <dbReference type="ARBA" id="ARBA00042640"/>
    </source>
</evidence>
<feature type="repeat" description="Solcar" evidence="10">
    <location>
        <begin position="30"/>
        <end position="118"/>
    </location>
</feature>
<dbReference type="GO" id="GO:0031966">
    <property type="term" value="C:mitochondrial membrane"/>
    <property type="evidence" value="ECO:0007669"/>
    <property type="project" value="UniProtKB-SubCell"/>
</dbReference>
<feature type="repeat" description="Solcar" evidence="10">
    <location>
        <begin position="223"/>
        <end position="310"/>
    </location>
</feature>
<keyword evidence="7" id="KW-0496">Mitochondrion</keyword>
<evidence type="ECO:0000256" key="12">
    <source>
        <dbReference type="SAM" id="Phobius"/>
    </source>
</evidence>
<evidence type="ECO:0000256" key="11">
    <source>
        <dbReference type="RuleBase" id="RU000488"/>
    </source>
</evidence>
<keyword evidence="14" id="KW-1185">Reference proteome</keyword>
<keyword evidence="3 11" id="KW-0813">Transport</keyword>
<keyword evidence="5" id="KW-0677">Repeat</keyword>
<keyword evidence="8 10" id="KW-0472">Membrane</keyword>
<reference evidence="13" key="1">
    <citation type="submission" date="2021-06" db="EMBL/GenBank/DDBJ databases">
        <authorList>
            <person name="Hodson N. C."/>
            <person name="Mongue J. A."/>
            <person name="Jaron S. K."/>
        </authorList>
    </citation>
    <scope>NUCLEOTIDE SEQUENCE</scope>
</reference>
<keyword evidence="6 12" id="KW-1133">Transmembrane helix</keyword>
<sequence>MDISHKSYASRPWMNKYGAAGTNIQLDGCNEGLKGGFAGGIAGGIAAWVAYPSECIKTIMQLDETRGTKRFKGTIDCLEKTVKERGVLGLYRGFNIVLYGTVPKTGVRFGTFETLKRSSLDVEGELSNTNRFLCGFLAGIAEAIFVVIPVETIKTKLIFDHKKDPKKGLFSIVRSIIYNEGFRGIYRGASSTIVRQASNNSIRFFIMDYLNEAYRAGDPNTRIPFLATGAFGVIAAFASVYGNAPVDLLKTRMQMRNTNLKEYNSTWECAVDVWKQEGIKGFYKGSAARFFRSCVEVPLTFIFYDAIMEVLAPL</sequence>
<evidence type="ECO:0000256" key="5">
    <source>
        <dbReference type="ARBA" id="ARBA00022737"/>
    </source>
</evidence>
<protein>
    <recommendedName>
        <fullName evidence="9">Citrate transport protein</fullName>
    </recommendedName>
</protein>
<proteinExistence type="inferred from homology"/>
<comment type="similarity">
    <text evidence="2 11">Belongs to the mitochondrial carrier (TC 2.A.29) family.</text>
</comment>
<dbReference type="Pfam" id="PF00153">
    <property type="entry name" value="Mito_carr"/>
    <property type="match status" value="3"/>
</dbReference>
<dbReference type="InterPro" id="IPR018108">
    <property type="entry name" value="MCP_transmembrane"/>
</dbReference>
<feature type="repeat" description="Solcar" evidence="10">
    <location>
        <begin position="129"/>
        <end position="213"/>
    </location>
</feature>
<evidence type="ECO:0000313" key="13">
    <source>
        <dbReference type="EMBL" id="CAG7835884.1"/>
    </source>
</evidence>
<evidence type="ECO:0000256" key="8">
    <source>
        <dbReference type="ARBA" id="ARBA00023136"/>
    </source>
</evidence>
<evidence type="ECO:0000256" key="10">
    <source>
        <dbReference type="PROSITE-ProRule" id="PRU00282"/>
    </source>
</evidence>
<evidence type="ECO:0000256" key="6">
    <source>
        <dbReference type="ARBA" id="ARBA00022989"/>
    </source>
</evidence>
<name>A0A8J2LN33_9HEXA</name>
<dbReference type="FunFam" id="1.50.40.10:FF:000007">
    <property type="entry name" value="Mitochondrial tricarboxylate transport protein-like"/>
    <property type="match status" value="1"/>
</dbReference>
<feature type="transmembrane region" description="Helical" evidence="12">
    <location>
        <begin position="225"/>
        <end position="246"/>
    </location>
</feature>
<dbReference type="GO" id="GO:0006843">
    <property type="term" value="P:mitochondrial citrate transmembrane transport"/>
    <property type="evidence" value="ECO:0007669"/>
    <property type="project" value="TreeGrafter"/>
</dbReference>
<accession>A0A8J2LN33</accession>
<dbReference type="InterPro" id="IPR049563">
    <property type="entry name" value="TXTP-like"/>
</dbReference>
<dbReference type="EMBL" id="CAJVCH010570789">
    <property type="protein sequence ID" value="CAG7835884.1"/>
    <property type="molecule type" value="Genomic_DNA"/>
</dbReference>
<comment type="subcellular location">
    <subcellularLocation>
        <location evidence="1">Mitochondrion membrane</location>
        <topology evidence="1">Multi-pass membrane protein</topology>
    </subcellularLocation>
</comment>
<evidence type="ECO:0000313" key="14">
    <source>
        <dbReference type="Proteomes" id="UP000708208"/>
    </source>
</evidence>
<evidence type="ECO:0000256" key="4">
    <source>
        <dbReference type="ARBA" id="ARBA00022692"/>
    </source>
</evidence>
<comment type="caution">
    <text evidence="13">The sequence shown here is derived from an EMBL/GenBank/DDBJ whole genome shotgun (WGS) entry which is preliminary data.</text>
</comment>
<evidence type="ECO:0000256" key="3">
    <source>
        <dbReference type="ARBA" id="ARBA00022448"/>
    </source>
</evidence>
<evidence type="ECO:0000256" key="7">
    <source>
        <dbReference type="ARBA" id="ARBA00023128"/>
    </source>
</evidence>
<dbReference type="Proteomes" id="UP000708208">
    <property type="component" value="Unassembled WGS sequence"/>
</dbReference>
<dbReference type="PROSITE" id="PS50920">
    <property type="entry name" value="SOLCAR"/>
    <property type="match status" value="3"/>
</dbReference>
<keyword evidence="4 10" id="KW-0812">Transmembrane</keyword>
<dbReference type="PANTHER" id="PTHR45788">
    <property type="entry name" value="SUCCINATE/FUMARATE MITOCHONDRIAL TRANSPORTER-RELATED"/>
    <property type="match status" value="1"/>
</dbReference>
<dbReference type="AlphaFoldDB" id="A0A8J2LN33"/>